<dbReference type="InterPro" id="IPR028939">
    <property type="entry name" value="P5C_Rdtase_cat_N"/>
</dbReference>
<dbReference type="PANTHER" id="PTHR14239">
    <property type="entry name" value="DUDULIN-RELATED"/>
    <property type="match status" value="1"/>
</dbReference>
<accession>A0A142JRR3</accession>
<evidence type="ECO:0000259" key="2">
    <source>
        <dbReference type="Pfam" id="PF03807"/>
    </source>
</evidence>
<dbReference type="OrthoDB" id="5499754at2"/>
<evidence type="ECO:0000313" key="3">
    <source>
        <dbReference type="EMBL" id="AMR80775.1"/>
    </source>
</evidence>
<reference evidence="3 4" key="1">
    <citation type="submission" date="2016-03" db="EMBL/GenBank/DDBJ databases">
        <title>Complete genome sequence of a novel chlorpyrifos degrading bacterium, Cupriavidus nantongensis sp. X1.</title>
        <authorList>
            <person name="Fang L."/>
        </authorList>
    </citation>
    <scope>NUCLEOTIDE SEQUENCE [LARGE SCALE GENOMIC DNA]</scope>
    <source>
        <strain evidence="3 4">X1</strain>
    </source>
</reference>
<evidence type="ECO:0000313" key="4">
    <source>
        <dbReference type="Proteomes" id="UP000075238"/>
    </source>
</evidence>
<sequence length="205" mass="21067">MQASYGKTIGIIGAGAIGTAFATALARHGIHAVLANSRGPETLRDAANAIGPSIRPGTREQAAAQDIVLVAVNWSKLPQALAGLPDFGGRIVIDANNPIEAPLFRPADLHGRSSSAVFAGLVPGARVVKALNHLQPSLVAGDPQAEGGRRVMFMSGDDANAKAEVGRLIDRLGFFGIDLGSLDVGGRQHQFPGGALAALNLVRMG</sequence>
<gene>
    <name evidence="3" type="ORF">A2G96_23375</name>
</gene>
<dbReference type="GO" id="GO:0016491">
    <property type="term" value="F:oxidoreductase activity"/>
    <property type="evidence" value="ECO:0007669"/>
    <property type="project" value="UniProtKB-KW"/>
</dbReference>
<dbReference type="InterPro" id="IPR051267">
    <property type="entry name" value="STEAP_metalloreductase"/>
</dbReference>
<proteinExistence type="predicted"/>
<dbReference type="STRING" id="1796606.A2G96_23375"/>
<organism evidence="3 4">
    <name type="scientific">Cupriavidus nantongensis</name>
    <dbReference type="NCBI Taxonomy" id="1796606"/>
    <lineage>
        <taxon>Bacteria</taxon>
        <taxon>Pseudomonadati</taxon>
        <taxon>Pseudomonadota</taxon>
        <taxon>Betaproteobacteria</taxon>
        <taxon>Burkholderiales</taxon>
        <taxon>Burkholderiaceae</taxon>
        <taxon>Cupriavidus</taxon>
    </lineage>
</organism>
<dbReference type="InterPro" id="IPR036291">
    <property type="entry name" value="NAD(P)-bd_dom_sf"/>
</dbReference>
<dbReference type="EMBL" id="CP014845">
    <property type="protein sequence ID" value="AMR80775.1"/>
    <property type="molecule type" value="Genomic_DNA"/>
</dbReference>
<name>A0A142JRR3_9BURK</name>
<dbReference type="Pfam" id="PF03807">
    <property type="entry name" value="F420_oxidored"/>
    <property type="match status" value="1"/>
</dbReference>
<dbReference type="AlphaFoldDB" id="A0A142JRR3"/>
<dbReference type="Proteomes" id="UP000075238">
    <property type="component" value="Chromosome 2"/>
</dbReference>
<protein>
    <submittedName>
        <fullName evidence="3">NADP oxidoreductase</fullName>
    </submittedName>
</protein>
<dbReference type="RefSeq" id="WP_062802603.1">
    <property type="nucleotide sequence ID" value="NZ_CP014845.1"/>
</dbReference>
<keyword evidence="1" id="KW-0560">Oxidoreductase</keyword>
<dbReference type="KEGG" id="cnan:A2G96_23375"/>
<feature type="domain" description="Pyrroline-5-carboxylate reductase catalytic N-terminal" evidence="2">
    <location>
        <begin position="8"/>
        <end position="98"/>
    </location>
</feature>
<dbReference type="SUPFAM" id="SSF51735">
    <property type="entry name" value="NAD(P)-binding Rossmann-fold domains"/>
    <property type="match status" value="1"/>
</dbReference>
<dbReference type="Gene3D" id="3.40.50.720">
    <property type="entry name" value="NAD(P)-binding Rossmann-like Domain"/>
    <property type="match status" value="1"/>
</dbReference>
<keyword evidence="4" id="KW-1185">Reference proteome</keyword>
<evidence type="ECO:0000256" key="1">
    <source>
        <dbReference type="ARBA" id="ARBA00023002"/>
    </source>
</evidence>